<feature type="domain" description="Fibronectin type III-like" evidence="3">
    <location>
        <begin position="325"/>
        <end position="398"/>
    </location>
</feature>
<dbReference type="InterPro" id="IPR026891">
    <property type="entry name" value="Fn3-like"/>
</dbReference>
<keyword evidence="2 4" id="KW-0378">Hydrolase</keyword>
<accession>E6JZ87</accession>
<dbReference type="GO" id="GO:0004553">
    <property type="term" value="F:hydrolase activity, hydrolyzing O-glycosyl compounds"/>
    <property type="evidence" value="ECO:0007669"/>
    <property type="project" value="InterPro"/>
</dbReference>
<dbReference type="PANTHER" id="PTHR42715">
    <property type="entry name" value="BETA-GLUCOSIDASE"/>
    <property type="match status" value="1"/>
</dbReference>
<dbReference type="InterPro" id="IPR036962">
    <property type="entry name" value="Glyco_hydro_3_N_sf"/>
</dbReference>
<organism evidence="4 5">
    <name type="scientific">Parascardovia denticolens DSM 10105 = JCM 12538</name>
    <dbReference type="NCBI Taxonomy" id="864564"/>
    <lineage>
        <taxon>Bacteria</taxon>
        <taxon>Bacillati</taxon>
        <taxon>Actinomycetota</taxon>
        <taxon>Actinomycetes</taxon>
        <taxon>Bifidobacteriales</taxon>
        <taxon>Bifidobacteriaceae</taxon>
        <taxon>Parascardovia</taxon>
    </lineage>
</organism>
<dbReference type="SUPFAM" id="SSF51445">
    <property type="entry name" value="(Trans)glycosidases"/>
    <property type="match status" value="1"/>
</dbReference>
<dbReference type="PANTHER" id="PTHR42715:SF10">
    <property type="entry name" value="BETA-GLUCOSIDASE"/>
    <property type="match status" value="1"/>
</dbReference>
<dbReference type="InterPro" id="IPR017853">
    <property type="entry name" value="GH"/>
</dbReference>
<dbReference type="AlphaFoldDB" id="E6JZ87"/>
<dbReference type="InterPro" id="IPR013783">
    <property type="entry name" value="Ig-like_fold"/>
</dbReference>
<keyword evidence="5" id="KW-1185">Reference proteome</keyword>
<sequence length="855" mass="92236">MTIRIKNPDKQAFEEAHEGTVRKLAPECMVLLRNDGTLPLKDPRSIALYGNGARQTIKGGTGSGDVNVRHFVSVEEGLTRAGVAITTTAWLDAYDQVVDQTKRSFYTGIRAEAEKAGINPILATMGKSPLEPDYDIPLEPEGQGGEADVAVYVLARNSGEGSDRRPVRGDIKLTESELRDITALNEEYDKFVLVLNVGGVVDLSELDQVKTILLLGQLGTATGDACADVLLGRSYPSGKLTTTWAPIEDYPSTEGFGDPNNTEYKEGVFVGYRYFDSAGLSPSYPFGYGLGYTSFTVEPAGFSLEGDQVTVEAVVTNTGEALGKDVVQVYLSAPQGSRGIAKPYQTLVDFAKSGELRPGESQTLRISFGLASLASYDQEESAYVVEAGSYLVRMGDSSRSTHVAGVLTVDSDFITEQLHSIGGDCGFEDSVPAGQPIGYPQEEAEIAAAPVVAVPAGAIQPARVEYQAEPQELSAVEPFSWKEVVAGKRSVDAFVASLTEEELTYLCIGSFKESGDLMEVTGNASSTVAGAAGETTHKLEDRDLPVLVMSDGPAGLRLSQKYYLDQEGKAVSLMPSMAGDITYMFTPEERETVLSGGAKSPESTLTYYQYCTAIPIGTELAQAWNDDLVADCGDLVGDEMESYGVHLWLAPAMNIHRSPLCGRDFEYYSEDPLVAGRTAVAITNGVHRHPGCATTIKHFAANNQETNRYFQNNKISERALREIYLKGFEICVKLSHPRTVMTSYNLVNGEHTCNRRDLVTEALRDEWGFDGFVMTDWLVTGGMGPKGDQWPCASAAGDIKAGNDVTMPGIPSDKKDILDALADPQHPYALTKADLQLSAKRVLSMILELTEAAQG</sequence>
<dbReference type="GO" id="GO:0005975">
    <property type="term" value="P:carbohydrate metabolic process"/>
    <property type="evidence" value="ECO:0007669"/>
    <property type="project" value="InterPro"/>
</dbReference>
<dbReference type="RefSeq" id="WP_006289362.1">
    <property type="nucleotide sequence ID" value="NZ_AP012333.1"/>
</dbReference>
<gene>
    <name evidence="4" type="ORF">HMPREF0620_0982</name>
</gene>
<dbReference type="HOGENOM" id="CLU_005235_2_0_11"/>
<dbReference type="SUPFAM" id="SSF52279">
    <property type="entry name" value="Beta-D-glucan exohydrolase, C-terminal domain"/>
    <property type="match status" value="1"/>
</dbReference>
<dbReference type="Gene3D" id="2.60.40.10">
    <property type="entry name" value="Immunoglobulins"/>
    <property type="match status" value="1"/>
</dbReference>
<dbReference type="Pfam" id="PF14310">
    <property type="entry name" value="Fn3-like"/>
    <property type="match status" value="1"/>
</dbReference>
<proteinExistence type="inferred from homology"/>
<evidence type="ECO:0000256" key="1">
    <source>
        <dbReference type="ARBA" id="ARBA00005336"/>
    </source>
</evidence>
<evidence type="ECO:0000259" key="3">
    <source>
        <dbReference type="SMART" id="SM01217"/>
    </source>
</evidence>
<dbReference type="SMART" id="SM01217">
    <property type="entry name" value="Fn3_like"/>
    <property type="match status" value="1"/>
</dbReference>
<dbReference type="eggNOG" id="COG1472">
    <property type="taxonomic scope" value="Bacteria"/>
</dbReference>
<comment type="similarity">
    <text evidence="1">Belongs to the glycosyl hydrolase 3 family.</text>
</comment>
<dbReference type="PRINTS" id="PR00133">
    <property type="entry name" value="GLHYDRLASE3"/>
</dbReference>
<dbReference type="KEGG" id="pdo:PSDT_0661"/>
<dbReference type="InterPro" id="IPR050288">
    <property type="entry name" value="Cellulose_deg_GH3"/>
</dbReference>
<evidence type="ECO:0000313" key="4">
    <source>
        <dbReference type="EMBL" id="EFT83977.1"/>
    </source>
</evidence>
<evidence type="ECO:0000256" key="2">
    <source>
        <dbReference type="ARBA" id="ARBA00022801"/>
    </source>
</evidence>
<evidence type="ECO:0000313" key="5">
    <source>
        <dbReference type="Proteomes" id="UP000004946"/>
    </source>
</evidence>
<name>E6JZ87_PARDN</name>
<dbReference type="InterPro" id="IPR036881">
    <property type="entry name" value="Glyco_hydro_3_C_sf"/>
</dbReference>
<dbReference type="Proteomes" id="UP000004946">
    <property type="component" value="Chromosome"/>
</dbReference>
<dbReference type="InterPro" id="IPR002772">
    <property type="entry name" value="Glyco_hydro_3_C"/>
</dbReference>
<protein>
    <submittedName>
        <fullName evidence="4">Glycosyl hydrolase family 3 N-terminal domain protein</fullName>
    </submittedName>
</protein>
<dbReference type="Pfam" id="PF01915">
    <property type="entry name" value="Glyco_hydro_3_C"/>
    <property type="match status" value="1"/>
</dbReference>
<dbReference type="Pfam" id="PF00933">
    <property type="entry name" value="Glyco_hydro_3"/>
    <property type="match status" value="1"/>
</dbReference>
<dbReference type="EMBL" id="AEON01000001">
    <property type="protein sequence ID" value="EFT83977.1"/>
    <property type="molecule type" value="Genomic_DNA"/>
</dbReference>
<dbReference type="Gene3D" id="3.40.50.1700">
    <property type="entry name" value="Glycoside hydrolase family 3 C-terminal domain"/>
    <property type="match status" value="1"/>
</dbReference>
<dbReference type="PATRIC" id="fig|864564.6.peg.730"/>
<dbReference type="InterPro" id="IPR001764">
    <property type="entry name" value="Glyco_hydro_3_N"/>
</dbReference>
<dbReference type="Gene3D" id="3.20.20.300">
    <property type="entry name" value="Glycoside hydrolase, family 3, N-terminal domain"/>
    <property type="match status" value="1"/>
</dbReference>
<reference evidence="4 5" key="1">
    <citation type="submission" date="2010-12" db="EMBL/GenBank/DDBJ databases">
        <authorList>
            <person name="Muzny D."/>
            <person name="Qin X."/>
            <person name="Buhay C."/>
            <person name="Dugan-Rocha S."/>
            <person name="Ding Y."/>
            <person name="Chen G."/>
            <person name="Hawes A."/>
            <person name="Holder M."/>
            <person name="Jhangiani S."/>
            <person name="Johnson A."/>
            <person name="Khan Z."/>
            <person name="Li Z."/>
            <person name="Liu W."/>
            <person name="Liu X."/>
            <person name="Perez L."/>
            <person name="Shen H."/>
            <person name="Wang Q."/>
            <person name="Watt J."/>
            <person name="Xi L."/>
            <person name="Xin Y."/>
            <person name="Zhou J."/>
            <person name="Deng J."/>
            <person name="Jiang H."/>
            <person name="Liu Y."/>
            <person name="Qu J."/>
            <person name="Song X.-Z."/>
            <person name="Zhang L."/>
            <person name="Villasana D."/>
            <person name="Johnson A."/>
            <person name="Liu J."/>
            <person name="Liyanage D."/>
            <person name="Lorensuhewa L."/>
            <person name="Robinson T."/>
            <person name="Song A."/>
            <person name="Song B.-B."/>
            <person name="Dinh H."/>
            <person name="Thornton R."/>
            <person name="Coyle M."/>
            <person name="Francisco L."/>
            <person name="Jackson L."/>
            <person name="Javaid M."/>
            <person name="Korchina V."/>
            <person name="Kovar C."/>
            <person name="Mata R."/>
            <person name="Mathew T."/>
            <person name="Ngo R."/>
            <person name="Nguyen L."/>
            <person name="Nguyen N."/>
            <person name="Okwuonu G."/>
            <person name="Ongeri F."/>
            <person name="Pham C."/>
            <person name="Simmons D."/>
            <person name="Wilczek-Boney K."/>
            <person name="Hale W."/>
            <person name="Jakkamsetti A."/>
            <person name="Pham P."/>
            <person name="Ruth R."/>
            <person name="San Lucas F."/>
            <person name="Warren J."/>
            <person name="Zhang J."/>
            <person name="Zhao Z."/>
            <person name="Zhou C."/>
            <person name="Zhu D."/>
            <person name="Lee S."/>
            <person name="Bess C."/>
            <person name="Blankenburg K."/>
            <person name="Forbes L."/>
            <person name="Fu Q."/>
            <person name="Gubbala S."/>
            <person name="Hirani K."/>
            <person name="Jayaseelan J.C."/>
            <person name="Lara F."/>
            <person name="Munidasa M."/>
            <person name="Palculict T."/>
            <person name="Patil S."/>
            <person name="Pu L.-L."/>
            <person name="Saada N."/>
            <person name="Tang L."/>
            <person name="Weissenberger G."/>
            <person name="Zhu Y."/>
            <person name="Hemphill L."/>
            <person name="Shang Y."/>
            <person name="Youmans B."/>
            <person name="Ayvaz T."/>
            <person name="Ross M."/>
            <person name="Santibanez J."/>
            <person name="Aqrawi P."/>
            <person name="Gross S."/>
            <person name="Joshi V."/>
            <person name="Fowler G."/>
            <person name="Nazareth L."/>
            <person name="Reid J."/>
            <person name="Worley K."/>
            <person name="Petrosino J."/>
            <person name="Highlander S."/>
            <person name="Gibbs R."/>
        </authorList>
    </citation>
    <scope>NUCLEOTIDE SEQUENCE [LARGE SCALE GENOMIC DNA]</scope>
    <source>
        <strain evidence="4 5">DSM 10105</strain>
    </source>
</reference>
<comment type="caution">
    <text evidence="4">The sequence shown here is derived from an EMBL/GenBank/DDBJ whole genome shotgun (WGS) entry which is preliminary data.</text>
</comment>